<dbReference type="Pfam" id="PF00169">
    <property type="entry name" value="PH"/>
    <property type="match status" value="1"/>
</dbReference>
<dbReference type="GO" id="GO:0005829">
    <property type="term" value="C:cytosol"/>
    <property type="evidence" value="ECO:0007669"/>
    <property type="project" value="TreeGrafter"/>
</dbReference>
<comment type="function">
    <text evidence="9">Activates phosphatidylinositol 3-kinase when bound to the regulatory p85 subunit. May mediate the control of various cellular processes by insulin-like peptides. When phosphorylated by the insulin receptor binds specifically to various cellular proteins containing SH2 domains. Involved in control of cell proliferation, cell size, and body and organ growth throughout development. Also has a role in a signaling pathway controlling the physiological response required to endure periods of low nutrient conditions. Insulin/insulin-like growth factor (IGF) signaling pathway has a role in regulating aging and is necessary in the ovary for vitellogenic maturation.</text>
</comment>
<evidence type="ECO:0000256" key="7">
    <source>
        <dbReference type="ARBA" id="ARBA00022943"/>
    </source>
</evidence>
<proteinExistence type="predicted"/>
<keyword evidence="6" id="KW-0221">Differentiation</keyword>
<sequence length="419" mass="47249">MMILKAGLLRCKRTKTIKERYFIILSDPVDPNTGRLEYYESEKKFRHGSPYKASIILKDCFNISRKHGTKEEDHMIFIFTKEECYTLYFDDEILFKEWLTLLIKLTEPHVNSSRYERVWQVTIPKNQNSERENLIGTYRLCLTNDKKLHLVKVAPNDPEPVLHELPLSCVRRFSHNKKYFIVELGRGAALGAGNLCMLTDDGATTHDMHESILRIIDYQPSFLSNGVSTNGSLQNLRTPIHHSETSLRPRSASTSECCRPITFSGRRISRENTIGGSSFPQNIPIGTAAASGNNCSGHSSGQSSQSHSLTSPSSYYATVSIRERCDSLPSNCRPMANEGKPPVCYRHVSTVNSTNDNINNNNSSLSISCNKPIEDHQTPPSSKEDDADEINGDYVPMKPLNLSSAEALEKSVKWYFTQF</sequence>
<name>T1KS22_TETUR</name>
<dbReference type="SMART" id="SM00233">
    <property type="entry name" value="PH"/>
    <property type="match status" value="1"/>
</dbReference>
<dbReference type="EMBL" id="CAEY01000421">
    <property type="status" value="NOT_ANNOTATED_CDS"/>
    <property type="molecule type" value="Genomic_DNA"/>
</dbReference>
<dbReference type="Pfam" id="PF02174">
    <property type="entry name" value="IRS"/>
    <property type="match status" value="1"/>
</dbReference>
<keyword evidence="4" id="KW-0341">Growth regulation</keyword>
<reference evidence="13" key="2">
    <citation type="submission" date="2015-06" db="UniProtKB">
        <authorList>
            <consortium name="EnsemblMetazoa"/>
        </authorList>
    </citation>
    <scope>IDENTIFICATION</scope>
</reference>
<dbReference type="InterPro" id="IPR001849">
    <property type="entry name" value="PH_domain"/>
</dbReference>
<feature type="domain" description="IRS-type PTB" evidence="12">
    <location>
        <begin position="115"/>
        <end position="223"/>
    </location>
</feature>
<dbReference type="SMART" id="SM01244">
    <property type="entry name" value="IRS"/>
    <property type="match status" value="1"/>
</dbReference>
<dbReference type="SMART" id="SM00310">
    <property type="entry name" value="PTBI"/>
    <property type="match status" value="1"/>
</dbReference>
<evidence type="ECO:0000256" key="4">
    <source>
        <dbReference type="ARBA" id="ARBA00022604"/>
    </source>
</evidence>
<keyword evidence="14" id="KW-1185">Reference proteome</keyword>
<evidence type="ECO:0000256" key="3">
    <source>
        <dbReference type="ARBA" id="ARBA00022553"/>
    </source>
</evidence>
<evidence type="ECO:0000256" key="10">
    <source>
        <dbReference type="SAM" id="MobiDB-lite"/>
    </source>
</evidence>
<dbReference type="PRINTS" id="PR00628">
    <property type="entry name" value="INSULINRSI"/>
</dbReference>
<evidence type="ECO:0000259" key="11">
    <source>
        <dbReference type="PROSITE" id="PS50003"/>
    </source>
</evidence>
<evidence type="ECO:0000313" key="13">
    <source>
        <dbReference type="EnsemblMetazoa" id="tetur19g01550.1"/>
    </source>
</evidence>
<dbReference type="PROSITE" id="PS50003">
    <property type="entry name" value="PH_DOMAIN"/>
    <property type="match status" value="1"/>
</dbReference>
<dbReference type="InterPro" id="IPR039011">
    <property type="entry name" value="IRS"/>
</dbReference>
<dbReference type="OMA" id="TSECCRP"/>
<dbReference type="GO" id="GO:0048477">
    <property type="term" value="P:oogenesis"/>
    <property type="evidence" value="ECO:0007669"/>
    <property type="project" value="UniProtKB-KW"/>
</dbReference>
<dbReference type="GO" id="GO:0008286">
    <property type="term" value="P:insulin receptor signaling pathway"/>
    <property type="evidence" value="ECO:0007669"/>
    <property type="project" value="InterPro"/>
</dbReference>
<dbReference type="GO" id="GO:0005158">
    <property type="term" value="F:insulin receptor binding"/>
    <property type="evidence" value="ECO:0007669"/>
    <property type="project" value="InterPro"/>
</dbReference>
<keyword evidence="7" id="KW-0896">Oogenesis</keyword>
<dbReference type="AlphaFoldDB" id="T1KS22"/>
<accession>T1KS22</accession>
<dbReference type="SUPFAM" id="SSF50729">
    <property type="entry name" value="PH domain-like"/>
    <property type="match status" value="2"/>
</dbReference>
<reference evidence="14" key="1">
    <citation type="submission" date="2011-08" db="EMBL/GenBank/DDBJ databases">
        <authorList>
            <person name="Rombauts S."/>
        </authorList>
    </citation>
    <scope>NUCLEOTIDE SEQUENCE</scope>
    <source>
        <strain evidence="14">London</strain>
    </source>
</reference>
<feature type="domain" description="PH" evidence="11">
    <location>
        <begin position="2"/>
        <end position="107"/>
    </location>
</feature>
<protein>
    <recommendedName>
        <fullName evidence="2">Insulin receptor substrate 1</fullName>
    </recommendedName>
    <alternativeName>
        <fullName evidence="8">Protein chico</fullName>
    </alternativeName>
</protein>
<dbReference type="KEGG" id="tut:107366694"/>
<dbReference type="EnsemblMetazoa" id="tetur19g01550.1">
    <property type="protein sequence ID" value="tetur19g01550.1"/>
    <property type="gene ID" value="tetur19g01550"/>
</dbReference>
<evidence type="ECO:0000256" key="8">
    <source>
        <dbReference type="ARBA" id="ARBA00033282"/>
    </source>
</evidence>
<dbReference type="Proteomes" id="UP000015104">
    <property type="component" value="Unassembled WGS sequence"/>
</dbReference>
<dbReference type="OrthoDB" id="946068at2759"/>
<evidence type="ECO:0000259" key="12">
    <source>
        <dbReference type="PROSITE" id="PS51064"/>
    </source>
</evidence>
<feature type="compositionally biased region" description="Low complexity" evidence="10">
    <location>
        <begin position="291"/>
        <end position="311"/>
    </location>
</feature>
<evidence type="ECO:0000256" key="6">
    <source>
        <dbReference type="ARBA" id="ARBA00022782"/>
    </source>
</evidence>
<keyword evidence="5" id="KW-0677">Repeat</keyword>
<evidence type="ECO:0000256" key="1">
    <source>
        <dbReference type="ARBA" id="ARBA00011440"/>
    </source>
</evidence>
<dbReference type="InterPro" id="IPR002404">
    <property type="entry name" value="IRS_PTB"/>
</dbReference>
<dbReference type="STRING" id="32264.T1KS22"/>
<evidence type="ECO:0000256" key="5">
    <source>
        <dbReference type="ARBA" id="ARBA00022737"/>
    </source>
</evidence>
<keyword evidence="3" id="KW-0597">Phosphoprotein</keyword>
<evidence type="ECO:0000313" key="14">
    <source>
        <dbReference type="Proteomes" id="UP000015104"/>
    </source>
</evidence>
<dbReference type="HOGENOM" id="CLU_656093_0_0_1"/>
<dbReference type="PANTHER" id="PTHR10614:SF13">
    <property type="entry name" value="INSULIN RECEPTOR SUBSTRATE 1"/>
    <property type="match status" value="1"/>
</dbReference>
<dbReference type="PANTHER" id="PTHR10614">
    <property type="entry name" value="INSULIN RECEPTOR SUBSTRATE"/>
    <property type="match status" value="1"/>
</dbReference>
<dbReference type="GO" id="GO:0043548">
    <property type="term" value="F:phosphatidylinositol 3-kinase binding"/>
    <property type="evidence" value="ECO:0007669"/>
    <property type="project" value="TreeGrafter"/>
</dbReference>
<organism evidence="13 14">
    <name type="scientific">Tetranychus urticae</name>
    <name type="common">Two-spotted spider mite</name>
    <dbReference type="NCBI Taxonomy" id="32264"/>
    <lineage>
        <taxon>Eukaryota</taxon>
        <taxon>Metazoa</taxon>
        <taxon>Ecdysozoa</taxon>
        <taxon>Arthropoda</taxon>
        <taxon>Chelicerata</taxon>
        <taxon>Arachnida</taxon>
        <taxon>Acari</taxon>
        <taxon>Acariformes</taxon>
        <taxon>Trombidiformes</taxon>
        <taxon>Prostigmata</taxon>
        <taxon>Eleutherengona</taxon>
        <taxon>Raphignathae</taxon>
        <taxon>Tetranychoidea</taxon>
        <taxon>Tetranychidae</taxon>
        <taxon>Tetranychus</taxon>
    </lineage>
</organism>
<evidence type="ECO:0000256" key="2">
    <source>
        <dbReference type="ARBA" id="ARBA00015710"/>
    </source>
</evidence>
<dbReference type="Gene3D" id="2.30.29.30">
    <property type="entry name" value="Pleckstrin-homology domain (PH domain)/Phosphotyrosine-binding domain (PTB)"/>
    <property type="match status" value="2"/>
</dbReference>
<dbReference type="GO" id="GO:0005886">
    <property type="term" value="C:plasma membrane"/>
    <property type="evidence" value="ECO:0007669"/>
    <property type="project" value="TreeGrafter"/>
</dbReference>
<dbReference type="InterPro" id="IPR011993">
    <property type="entry name" value="PH-like_dom_sf"/>
</dbReference>
<dbReference type="PROSITE" id="PS51064">
    <property type="entry name" value="IRS_PTB"/>
    <property type="match status" value="1"/>
</dbReference>
<comment type="subunit">
    <text evidence="1">Bindings to phosphatidylinositol 3-kinase and SHP2.</text>
</comment>
<evidence type="ECO:0000256" key="9">
    <source>
        <dbReference type="ARBA" id="ARBA00046145"/>
    </source>
</evidence>
<feature type="region of interest" description="Disordered" evidence="10">
    <location>
        <begin position="290"/>
        <end position="311"/>
    </location>
</feature>
<feature type="region of interest" description="Disordered" evidence="10">
    <location>
        <begin position="369"/>
        <end position="394"/>
    </location>
</feature>
<dbReference type="eggNOG" id="ENOG502QUNU">
    <property type="taxonomic scope" value="Eukaryota"/>
</dbReference>
<gene>
    <name evidence="13" type="primary">107366694</name>
</gene>